<dbReference type="AlphaFoldDB" id="A0A0G4MSZ6"/>
<evidence type="ECO:0000256" key="2">
    <source>
        <dbReference type="ARBA" id="ARBA00022833"/>
    </source>
</evidence>
<feature type="non-terminal residue" evidence="8">
    <location>
        <position position="1"/>
    </location>
</feature>
<evidence type="ECO:0000313" key="11">
    <source>
        <dbReference type="Proteomes" id="UP000045706"/>
    </source>
</evidence>
<keyword evidence="6" id="KW-0539">Nucleus</keyword>
<keyword evidence="2" id="KW-0862">Zinc</keyword>
<dbReference type="GO" id="GO:0005634">
    <property type="term" value="C:nucleus"/>
    <property type="evidence" value="ECO:0007669"/>
    <property type="project" value="TreeGrafter"/>
</dbReference>
<evidence type="ECO:0000256" key="3">
    <source>
        <dbReference type="ARBA" id="ARBA00023015"/>
    </source>
</evidence>
<dbReference type="GO" id="GO:0000978">
    <property type="term" value="F:RNA polymerase II cis-regulatory region sequence-specific DNA binding"/>
    <property type="evidence" value="ECO:0007669"/>
    <property type="project" value="TreeGrafter"/>
</dbReference>
<feature type="non-terminal residue" evidence="8">
    <location>
        <position position="97"/>
    </location>
</feature>
<dbReference type="Proteomes" id="UP000045706">
    <property type="component" value="Unassembled WGS sequence"/>
</dbReference>
<dbReference type="PANTHER" id="PTHR31944">
    <property type="entry name" value="HEME-RESPONSIVE ZINC FINGER TRANSCRIPTION FACTOR HAP1"/>
    <property type="match status" value="1"/>
</dbReference>
<organism evidence="8 10">
    <name type="scientific">Verticillium longisporum</name>
    <name type="common">Verticillium dahliae var. longisporum</name>
    <dbReference type="NCBI Taxonomy" id="100787"/>
    <lineage>
        <taxon>Eukaryota</taxon>
        <taxon>Fungi</taxon>
        <taxon>Dikarya</taxon>
        <taxon>Ascomycota</taxon>
        <taxon>Pezizomycotina</taxon>
        <taxon>Sordariomycetes</taxon>
        <taxon>Hypocreomycetidae</taxon>
        <taxon>Glomerellales</taxon>
        <taxon>Plectosphaerellaceae</taxon>
        <taxon>Verticillium</taxon>
    </lineage>
</organism>
<dbReference type="EMBL" id="CVQH01024711">
    <property type="protein sequence ID" value="CRK37307.1"/>
    <property type="molecule type" value="Genomic_DNA"/>
</dbReference>
<evidence type="ECO:0000313" key="9">
    <source>
        <dbReference type="EMBL" id="CRK48843.1"/>
    </source>
</evidence>
<reference evidence="10 11" key="1">
    <citation type="submission" date="2015-05" db="EMBL/GenBank/DDBJ databases">
        <authorList>
            <person name="Fogelqvist Johan"/>
        </authorList>
    </citation>
    <scope>NUCLEOTIDE SEQUENCE [LARGE SCALE GENOMIC DNA]</scope>
    <source>
        <strain evidence="8">VL1</strain>
        <strain evidence="9">VL2</strain>
    </source>
</reference>
<keyword evidence="3" id="KW-0805">Transcription regulation</keyword>
<dbReference type="GO" id="GO:0001228">
    <property type="term" value="F:DNA-binding transcription activator activity, RNA polymerase II-specific"/>
    <property type="evidence" value="ECO:0007669"/>
    <property type="project" value="TreeGrafter"/>
</dbReference>
<evidence type="ECO:0000256" key="7">
    <source>
        <dbReference type="SAM" id="MobiDB-lite"/>
    </source>
</evidence>
<evidence type="ECO:0000256" key="6">
    <source>
        <dbReference type="ARBA" id="ARBA00023242"/>
    </source>
</evidence>
<keyword evidence="4" id="KW-0238">DNA-binding</keyword>
<gene>
    <name evidence="8" type="ORF">BN1708_020269</name>
    <name evidence="9" type="ORF">BN1723_020673</name>
</gene>
<sequence length="97" mass="11133">VQEFDIQASFDHGLPTLLSQLHYDVGAPRNLDDDDFDEETTQLPPSKPAKDYTYSSYQNLARQSLPLRMELSRLLCGPPGDLDYEQVIRFTNDITRE</sequence>
<dbReference type="PANTHER" id="PTHR31944:SF130">
    <property type="entry name" value="ZN(II)2CYS6 TRANSCRIPTION FACTO (EUROFUNG)"/>
    <property type="match status" value="1"/>
</dbReference>
<dbReference type="InterPro" id="IPR051430">
    <property type="entry name" value="Fungal_TF_Env_Response"/>
</dbReference>
<dbReference type="Proteomes" id="UP000044602">
    <property type="component" value="Unassembled WGS sequence"/>
</dbReference>
<keyword evidence="10" id="KW-1185">Reference proteome</keyword>
<dbReference type="EMBL" id="CVQI01037991">
    <property type="protein sequence ID" value="CRK48843.1"/>
    <property type="molecule type" value="Genomic_DNA"/>
</dbReference>
<protein>
    <submittedName>
        <fullName evidence="8">Uncharacterized protein</fullName>
    </submittedName>
</protein>
<dbReference type="STRING" id="100787.A0A0G4MSZ6"/>
<evidence type="ECO:0000313" key="8">
    <source>
        <dbReference type="EMBL" id="CRK37307.1"/>
    </source>
</evidence>
<keyword evidence="5" id="KW-0804">Transcription</keyword>
<evidence type="ECO:0000256" key="4">
    <source>
        <dbReference type="ARBA" id="ARBA00023125"/>
    </source>
</evidence>
<proteinExistence type="predicted"/>
<name>A0A0G4MSZ6_VERLO</name>
<accession>A0A0G4MSZ6</accession>
<dbReference type="GO" id="GO:0046872">
    <property type="term" value="F:metal ion binding"/>
    <property type="evidence" value="ECO:0007669"/>
    <property type="project" value="UniProtKB-KW"/>
</dbReference>
<feature type="region of interest" description="Disordered" evidence="7">
    <location>
        <begin position="29"/>
        <end position="54"/>
    </location>
</feature>
<keyword evidence="1" id="KW-0479">Metal-binding</keyword>
<evidence type="ECO:0000256" key="1">
    <source>
        <dbReference type="ARBA" id="ARBA00022723"/>
    </source>
</evidence>
<evidence type="ECO:0000313" key="10">
    <source>
        <dbReference type="Proteomes" id="UP000044602"/>
    </source>
</evidence>
<evidence type="ECO:0000256" key="5">
    <source>
        <dbReference type="ARBA" id="ARBA00023163"/>
    </source>
</evidence>